<dbReference type="RefSeq" id="WP_153925829.1">
    <property type="nucleotide sequence ID" value="NZ_JACRWE010000001.1"/>
</dbReference>
<keyword evidence="3" id="KW-1185">Reference proteome</keyword>
<name>A0ABR7JLF1_9FIRM</name>
<evidence type="ECO:0000313" key="2">
    <source>
        <dbReference type="EMBL" id="MBC5995754.1"/>
    </source>
</evidence>
<protein>
    <recommendedName>
        <fullName evidence="4">DUF5668 domain-containing protein</fullName>
    </recommendedName>
</protein>
<dbReference type="Proteomes" id="UP000609849">
    <property type="component" value="Unassembled WGS sequence"/>
</dbReference>
<keyword evidence="1" id="KW-0472">Membrane</keyword>
<organism evidence="2 3">
    <name type="scientific">Romboutsia faecis</name>
    <dbReference type="NCBI Taxonomy" id="2764597"/>
    <lineage>
        <taxon>Bacteria</taxon>
        <taxon>Bacillati</taxon>
        <taxon>Bacillota</taxon>
        <taxon>Clostridia</taxon>
        <taxon>Peptostreptococcales</taxon>
        <taxon>Peptostreptococcaceae</taxon>
        <taxon>Romboutsia</taxon>
    </lineage>
</organism>
<evidence type="ECO:0000313" key="3">
    <source>
        <dbReference type="Proteomes" id="UP000609849"/>
    </source>
</evidence>
<reference evidence="2 3" key="1">
    <citation type="submission" date="2020-08" db="EMBL/GenBank/DDBJ databases">
        <authorList>
            <person name="Liu C."/>
            <person name="Sun Q."/>
        </authorList>
    </citation>
    <scope>NUCLEOTIDE SEQUENCE [LARGE SCALE GENOMIC DNA]</scope>
    <source>
        <strain evidence="2 3">NSJ-18</strain>
    </source>
</reference>
<dbReference type="EMBL" id="JACRWE010000001">
    <property type="protein sequence ID" value="MBC5995754.1"/>
    <property type="molecule type" value="Genomic_DNA"/>
</dbReference>
<feature type="transmembrane region" description="Helical" evidence="1">
    <location>
        <begin position="50"/>
        <end position="67"/>
    </location>
</feature>
<evidence type="ECO:0000256" key="1">
    <source>
        <dbReference type="SAM" id="Phobius"/>
    </source>
</evidence>
<feature type="transmembrane region" description="Helical" evidence="1">
    <location>
        <begin position="20"/>
        <end position="38"/>
    </location>
</feature>
<comment type="caution">
    <text evidence="2">The sequence shown here is derived from an EMBL/GenBank/DDBJ whole genome shotgun (WGS) entry which is preliminary data.</text>
</comment>
<sequence length="72" mass="7835">MSNEQSLSRFFGGCCGNSFFGNGGLMILIILGVILLLGDDLLEFIFCEDNALIWIILIILVLTNLDFDGGCC</sequence>
<accession>A0ABR7JLF1</accession>
<gene>
    <name evidence="2" type="ORF">H8923_03185</name>
</gene>
<evidence type="ECO:0008006" key="4">
    <source>
        <dbReference type="Google" id="ProtNLM"/>
    </source>
</evidence>
<proteinExistence type="predicted"/>
<keyword evidence="1" id="KW-0812">Transmembrane</keyword>
<keyword evidence="1" id="KW-1133">Transmembrane helix</keyword>